<dbReference type="PANTHER" id="PTHR30576">
    <property type="entry name" value="COLANIC BIOSYNTHESIS UDP-GLUCOSE LIPID CARRIER TRANSFERASE"/>
    <property type="match status" value="1"/>
</dbReference>
<proteinExistence type="inferred from homology"/>
<dbReference type="Pfam" id="PF02397">
    <property type="entry name" value="Bac_transf"/>
    <property type="match status" value="1"/>
</dbReference>
<keyword evidence="5" id="KW-1185">Reference proteome</keyword>
<keyword evidence="4" id="KW-0808">Transferase</keyword>
<reference evidence="4 5" key="1">
    <citation type="submission" date="2014-03" db="EMBL/GenBank/DDBJ databases">
        <title>Selection and divergence in the genomes of co-occurring obligate luminous symbionts with specific hosts.</title>
        <authorList>
            <person name="Hendry T.A."/>
            <person name="de Wet J.R."/>
            <person name="Dunlap P.V."/>
        </authorList>
    </citation>
    <scope>NUCLEOTIDE SEQUENCE [LARGE SCALE GENOMIC DNA]</scope>
    <source>
        <strain evidence="4 5">Ppalp.1</strain>
    </source>
</reference>
<dbReference type="Proteomes" id="UP000053784">
    <property type="component" value="Unassembled WGS sequence"/>
</dbReference>
<comment type="caution">
    <text evidence="4">The sequence shown here is derived from an EMBL/GenBank/DDBJ whole genome shotgun (WGS) entry which is preliminary data.</text>
</comment>
<name>A0A084CNT7_9GAMM</name>
<dbReference type="eggNOG" id="COG2148">
    <property type="taxonomic scope" value="Bacteria"/>
</dbReference>
<dbReference type="AlphaFoldDB" id="A0A084CNT7"/>
<feature type="transmembrane region" description="Helical" evidence="2">
    <location>
        <begin position="7"/>
        <end position="31"/>
    </location>
</feature>
<dbReference type="RefSeq" id="WP_034413528.1">
    <property type="nucleotide sequence ID" value="NZ_JGVK01000009.1"/>
</dbReference>
<feature type="domain" description="Bacterial sugar transferase" evidence="3">
    <location>
        <begin position="3"/>
        <end position="173"/>
    </location>
</feature>
<dbReference type="EMBL" id="JGVK01000009">
    <property type="protein sequence ID" value="KEY91466.1"/>
    <property type="molecule type" value="Genomic_DNA"/>
</dbReference>
<accession>A0A084CNT7</accession>
<evidence type="ECO:0000259" key="3">
    <source>
        <dbReference type="Pfam" id="PF02397"/>
    </source>
</evidence>
<dbReference type="GO" id="GO:0016780">
    <property type="term" value="F:phosphotransferase activity, for other substituted phosphate groups"/>
    <property type="evidence" value="ECO:0007669"/>
    <property type="project" value="TreeGrafter"/>
</dbReference>
<evidence type="ECO:0000313" key="4">
    <source>
        <dbReference type="EMBL" id="KEY91466.1"/>
    </source>
</evidence>
<evidence type="ECO:0000256" key="1">
    <source>
        <dbReference type="ARBA" id="ARBA00006464"/>
    </source>
</evidence>
<keyword evidence="2" id="KW-0812">Transmembrane</keyword>
<comment type="similarity">
    <text evidence="1">Belongs to the bacterial sugar transferase family.</text>
</comment>
<gene>
    <name evidence="4" type="ORF">CF67_17001</name>
</gene>
<protein>
    <submittedName>
        <fullName evidence="4">UDP-N-acetylgalactosaminyltransferase</fullName>
    </submittedName>
</protein>
<dbReference type="OrthoDB" id="9808602at2"/>
<organism evidence="4 5">
    <name type="scientific">Candidatus Photodesmus blepharonis</name>
    <dbReference type="NCBI Taxonomy" id="1179155"/>
    <lineage>
        <taxon>Bacteria</taxon>
        <taxon>Pseudomonadati</taxon>
        <taxon>Pseudomonadota</taxon>
        <taxon>Gammaproteobacteria</taxon>
        <taxon>Vibrionales</taxon>
        <taxon>Vibrionaceae</taxon>
        <taxon>Candidatus Photodesmus</taxon>
    </lineage>
</organism>
<dbReference type="InterPro" id="IPR003362">
    <property type="entry name" value="Bact_transf"/>
</dbReference>
<dbReference type="PANTHER" id="PTHR30576:SF10">
    <property type="entry name" value="SLL5057 PROTEIN"/>
    <property type="match status" value="1"/>
</dbReference>
<sequence>MIRFLDFFLSFIGLVILFPIFILVFVVSYFFTVSPIFLQTRVGKNQKAFTLIKFRTMPVETQSIATHFVDLNSVTKLGIFLRKTKLDELPQLINVLRGEMSLVGPRPCLLSQIELIKERELRGVFSVSPGITGLAQIKNVNMSTPKKLAKIDQRMIQTMSLKLYLYYILLTVFSKEDF</sequence>
<evidence type="ECO:0000256" key="2">
    <source>
        <dbReference type="SAM" id="Phobius"/>
    </source>
</evidence>
<evidence type="ECO:0000313" key="5">
    <source>
        <dbReference type="Proteomes" id="UP000053784"/>
    </source>
</evidence>
<dbReference type="STRING" id="1179155.CF67_17001"/>
<keyword evidence="2" id="KW-1133">Transmembrane helix</keyword>
<keyword evidence="2" id="KW-0472">Membrane</keyword>